<dbReference type="Gene3D" id="3.40.50.1820">
    <property type="entry name" value="alpha/beta hydrolase"/>
    <property type="match status" value="1"/>
</dbReference>
<dbReference type="SUPFAM" id="SSF53474">
    <property type="entry name" value="alpha/beta-Hydrolases"/>
    <property type="match status" value="1"/>
</dbReference>
<name>A0ABR0G744_9PEZI</name>
<dbReference type="PANTHER" id="PTHR40781:SF1">
    <property type="match status" value="1"/>
</dbReference>
<evidence type="ECO:0000313" key="3">
    <source>
        <dbReference type="EMBL" id="KAK4651578.1"/>
    </source>
</evidence>
<dbReference type="InterPro" id="IPR056009">
    <property type="entry name" value="DUF7587"/>
</dbReference>
<gene>
    <name evidence="3" type="ORF">QC762_0094170</name>
</gene>
<dbReference type="Proteomes" id="UP001323405">
    <property type="component" value="Unassembled WGS sequence"/>
</dbReference>
<evidence type="ECO:0000259" key="2">
    <source>
        <dbReference type="Pfam" id="PF24494"/>
    </source>
</evidence>
<dbReference type="Pfam" id="PF00561">
    <property type="entry name" value="Abhydrolase_1"/>
    <property type="match status" value="1"/>
</dbReference>
<keyword evidence="4" id="KW-1185">Reference proteome</keyword>
<dbReference type="GeneID" id="87903870"/>
<feature type="domain" description="AB hydrolase-1" evidence="1">
    <location>
        <begin position="251"/>
        <end position="370"/>
    </location>
</feature>
<dbReference type="PANTHER" id="PTHR40781">
    <property type="match status" value="1"/>
</dbReference>
<dbReference type="RefSeq" id="XP_062740553.1">
    <property type="nucleotide sequence ID" value="XM_062884093.1"/>
</dbReference>
<evidence type="ECO:0008006" key="5">
    <source>
        <dbReference type="Google" id="ProtNLM"/>
    </source>
</evidence>
<dbReference type="EMBL" id="JAFFHA010000008">
    <property type="protein sequence ID" value="KAK4651578.1"/>
    <property type="molecule type" value="Genomic_DNA"/>
</dbReference>
<evidence type="ECO:0000259" key="1">
    <source>
        <dbReference type="Pfam" id="PF00561"/>
    </source>
</evidence>
<comment type="caution">
    <text evidence="3">The sequence shown here is derived from an EMBL/GenBank/DDBJ whole genome shotgun (WGS) entry which is preliminary data.</text>
</comment>
<organism evidence="3 4">
    <name type="scientific">Podospora pseudocomata</name>
    <dbReference type="NCBI Taxonomy" id="2093779"/>
    <lineage>
        <taxon>Eukaryota</taxon>
        <taxon>Fungi</taxon>
        <taxon>Dikarya</taxon>
        <taxon>Ascomycota</taxon>
        <taxon>Pezizomycotina</taxon>
        <taxon>Sordariomycetes</taxon>
        <taxon>Sordariomycetidae</taxon>
        <taxon>Sordariales</taxon>
        <taxon>Podosporaceae</taxon>
        <taxon>Podospora</taxon>
    </lineage>
</organism>
<reference evidence="3 4" key="1">
    <citation type="journal article" date="2023" name="bioRxiv">
        <title>High-quality genome assemblies of four members of thePodospora anserinaspecies complex.</title>
        <authorList>
            <person name="Ament-Velasquez S.L."/>
            <person name="Vogan A.A."/>
            <person name="Wallerman O."/>
            <person name="Hartmann F."/>
            <person name="Gautier V."/>
            <person name="Silar P."/>
            <person name="Giraud T."/>
            <person name="Johannesson H."/>
        </authorList>
    </citation>
    <scope>NUCLEOTIDE SEQUENCE [LARGE SCALE GENOMIC DNA]</scope>
    <source>
        <strain evidence="3 4">CBS 415.72m</strain>
    </source>
</reference>
<protein>
    <recommendedName>
        <fullName evidence="5">AB hydrolase-1 domain-containing protein</fullName>
    </recommendedName>
</protein>
<accession>A0ABR0G744</accession>
<evidence type="ECO:0000313" key="4">
    <source>
        <dbReference type="Proteomes" id="UP001323405"/>
    </source>
</evidence>
<dbReference type="InterPro" id="IPR000073">
    <property type="entry name" value="AB_hydrolase_1"/>
</dbReference>
<sequence>MDTYRHPPGDLPRYLYRVQYRGNTGLYNKTSGLKARDTTTQFARIRATQLFKDAVADHFDWSSRRPTPFITFFSVEQHAERWALCLEKWGRSEPDEDDWFILTIDTSTLTDVHFFKLSTLVDRFGLGSRIGSKVQESHKRGAYICLHGIPARATDPGKTKISGNGRGGGVWGGFGSFAAHSGALFGELSLNLKDWCCDVNYFSFCQINFTLKIHFLFQPQKHSSFTSFTMTPPPPTTSLSFTSWNDDKPATIILLHGGFTCRLEFALILPHLSDFHLLVPDLPLHSASRHIKPGTTDHSAQHVAQLIRSHAHGGKAHVVGVSMGGYIAQCLALDQPDLVLSLFVTGAAPPSGARLFMAQWPGLTYYTMKMMVGWVPSWLYQWQASLLGLKLDIELIEEMKGNITWEVVHDMFPWILEFGLDDVRRLEVRTLHVAGAKGDDVGMVVRTAEALRSRRTDRGGGWPEDGSGGFMLREGVHGWDMQFPELFAGGVRAWVEGEKLPGEFERL</sequence>
<feature type="domain" description="DUF7587" evidence="2">
    <location>
        <begin position="11"/>
        <end position="153"/>
    </location>
</feature>
<dbReference type="Pfam" id="PF24494">
    <property type="entry name" value="DUF7587"/>
    <property type="match status" value="1"/>
</dbReference>
<dbReference type="InterPro" id="IPR029058">
    <property type="entry name" value="AB_hydrolase_fold"/>
</dbReference>
<proteinExistence type="predicted"/>